<dbReference type="Proteomes" id="UP000317273">
    <property type="component" value="Segment"/>
</dbReference>
<protein>
    <submittedName>
        <fullName evidence="2">Uncharacterized protein</fullName>
    </submittedName>
</protein>
<evidence type="ECO:0000313" key="2">
    <source>
        <dbReference type="EMBL" id="QDP44233.1"/>
    </source>
</evidence>
<evidence type="ECO:0000256" key="1">
    <source>
        <dbReference type="SAM" id="MobiDB-lite"/>
    </source>
</evidence>
<reference evidence="2 3" key="1">
    <citation type="submission" date="2019-06" db="EMBL/GenBank/DDBJ databases">
        <authorList>
            <person name="Lopez J."/>
            <person name="Ball K.N."/>
            <person name="Bhuiyan S."/>
            <person name="Nayek S."/>
            <person name="Sivoravong A."/>
            <person name="Hughes L.E."/>
            <person name="Garlena R.A."/>
            <person name="Russell D.A."/>
            <person name="Pope W.H."/>
            <person name="Jacobs-Sera D."/>
            <person name="Hatfull G.F."/>
        </authorList>
    </citation>
    <scope>NUCLEOTIDE SEQUENCE [LARGE SCALE GENOMIC DNA]</scope>
</reference>
<feature type="compositionally biased region" description="Basic residues" evidence="1">
    <location>
        <begin position="57"/>
        <end position="69"/>
    </location>
</feature>
<name>A0A516KRG6_9CAUD</name>
<dbReference type="RefSeq" id="YP_010054594.1">
    <property type="nucleotide sequence ID" value="NC_054655.1"/>
</dbReference>
<organism evidence="2 3">
    <name type="scientific">Streptomyces phage Celia</name>
    <dbReference type="NCBI Taxonomy" id="2590946"/>
    <lineage>
        <taxon>Viruses</taxon>
        <taxon>Duplodnaviria</taxon>
        <taxon>Heunggongvirae</taxon>
        <taxon>Uroviricota</taxon>
        <taxon>Caudoviricetes</taxon>
        <taxon>Arquatrovirinae</taxon>
        <taxon>Celiavirus</taxon>
        <taxon>Celiavirus celia</taxon>
    </lineage>
</organism>
<proteinExistence type="predicted"/>
<evidence type="ECO:0000313" key="3">
    <source>
        <dbReference type="Proteomes" id="UP000317273"/>
    </source>
</evidence>
<accession>A0A516KRG6</accession>
<dbReference type="GeneID" id="64470511"/>
<feature type="region of interest" description="Disordered" evidence="1">
    <location>
        <begin position="49"/>
        <end position="71"/>
    </location>
</feature>
<dbReference type="KEGG" id="vg:64470511"/>
<dbReference type="EMBL" id="MN062705">
    <property type="protein sequence ID" value="QDP44233.1"/>
    <property type="molecule type" value="Genomic_DNA"/>
</dbReference>
<gene>
    <name evidence="2" type="primary">30</name>
    <name evidence="2" type="ORF">SEA_CELIA_30</name>
</gene>
<sequence>MCQAVDRPTTHYTIARDGEAAEVDLCAEHGAPLDELFPAPVLAPVPPVKRAAPARKAPAKKAAPRRRGAKVVSLDEIERMKQG</sequence>
<keyword evidence="3" id="KW-1185">Reference proteome</keyword>